<evidence type="ECO:0000256" key="7">
    <source>
        <dbReference type="ARBA" id="ARBA00023014"/>
    </source>
</evidence>
<evidence type="ECO:0000256" key="1">
    <source>
        <dbReference type="ARBA" id="ARBA00004173"/>
    </source>
</evidence>
<keyword evidence="5 9" id="KW-0479">Metal-binding</keyword>
<feature type="binding site" evidence="9">
    <location>
        <position position="118"/>
    </location>
    <ligand>
        <name>[4Fe-4S] cluster</name>
        <dbReference type="ChEBI" id="CHEBI:49883"/>
        <label>1</label>
    </ligand>
</feature>
<organism evidence="12">
    <name type="scientific">Emiliania huxleyi</name>
    <name type="common">Coccolithophore</name>
    <name type="synonym">Pontosphaera huxleyi</name>
    <dbReference type="NCBI Taxonomy" id="2903"/>
    <lineage>
        <taxon>Eukaryota</taxon>
        <taxon>Haptista</taxon>
        <taxon>Haptophyta</taxon>
        <taxon>Prymnesiophyceae</taxon>
        <taxon>Isochrysidales</taxon>
        <taxon>Noelaerhabdaceae</taxon>
        <taxon>Emiliania</taxon>
    </lineage>
</organism>
<dbReference type="InterPro" id="IPR031691">
    <property type="entry name" value="LIAS_N"/>
</dbReference>
<comment type="similarity">
    <text evidence="9">Belongs to the radical SAM superfamily. Lipoyl synthase family.</text>
</comment>
<dbReference type="Gene3D" id="3.20.20.70">
    <property type="entry name" value="Aldolase class I"/>
    <property type="match status" value="1"/>
</dbReference>
<feature type="binding site" evidence="9">
    <location>
        <position position="107"/>
    </location>
    <ligand>
        <name>[4Fe-4S] cluster</name>
        <dbReference type="ChEBI" id="CHEBI:49883"/>
        <label>1</label>
    </ligand>
</feature>
<dbReference type="SFLD" id="SFLDS00029">
    <property type="entry name" value="Radical_SAM"/>
    <property type="match status" value="1"/>
</dbReference>
<feature type="binding site" evidence="9">
    <location>
        <position position="354"/>
    </location>
    <ligand>
        <name>[4Fe-4S] cluster</name>
        <dbReference type="ChEBI" id="CHEBI:49883"/>
        <label>1</label>
    </ligand>
</feature>
<dbReference type="SUPFAM" id="SSF102114">
    <property type="entry name" value="Radical SAM enzymes"/>
    <property type="match status" value="1"/>
</dbReference>
<dbReference type="Pfam" id="PF16881">
    <property type="entry name" value="LIAS_N"/>
    <property type="match status" value="1"/>
</dbReference>
<dbReference type="CDD" id="cd01335">
    <property type="entry name" value="Radical_SAM"/>
    <property type="match status" value="1"/>
</dbReference>
<dbReference type="InterPro" id="IPR006638">
    <property type="entry name" value="Elp3/MiaA/NifB-like_rSAM"/>
</dbReference>
<dbReference type="UniPathway" id="UPA00538">
    <property type="reaction ID" value="UER00593"/>
</dbReference>
<dbReference type="GO" id="GO:0009249">
    <property type="term" value="P:protein lipoylation"/>
    <property type="evidence" value="ECO:0007669"/>
    <property type="project" value="UniProtKB-UniRule"/>
</dbReference>
<evidence type="ECO:0000256" key="3">
    <source>
        <dbReference type="ARBA" id="ARBA00022679"/>
    </source>
</evidence>
<evidence type="ECO:0000256" key="4">
    <source>
        <dbReference type="ARBA" id="ARBA00022691"/>
    </source>
</evidence>
<dbReference type="PANTHER" id="PTHR10949">
    <property type="entry name" value="LIPOYL SYNTHASE"/>
    <property type="match status" value="1"/>
</dbReference>
<dbReference type="SFLD" id="SFLDF00271">
    <property type="entry name" value="lipoyl_synthase"/>
    <property type="match status" value="1"/>
</dbReference>
<dbReference type="InterPro" id="IPR058240">
    <property type="entry name" value="rSAM_sf"/>
</dbReference>
<comment type="cofactor">
    <cofactor evidence="9">
        <name>[4Fe-4S] cluster</name>
        <dbReference type="ChEBI" id="CHEBI:49883"/>
    </cofactor>
    <text evidence="9">Binds 2 [4Fe-4S] clusters per subunit. One cluster is coordinated with 3 cysteines and an exchangeable S-adenosyl-L-methionine.</text>
</comment>
<comment type="catalytic activity">
    <reaction evidence="8 9">
        <text>[[Fe-S] cluster scaffold protein carrying a second [4Fe-4S](2+) cluster] + N(6)-octanoyl-L-lysyl-[protein] + 2 oxidized [2Fe-2S]-[ferredoxin] + 2 S-adenosyl-L-methionine + 4 H(+) = [[Fe-S] cluster scaffold protein] + N(6)-[(R)-dihydrolipoyl]-L-lysyl-[protein] + 4 Fe(3+) + 2 hydrogen sulfide + 2 5'-deoxyadenosine + 2 L-methionine + 2 reduced [2Fe-2S]-[ferredoxin]</text>
        <dbReference type="Rhea" id="RHEA:16585"/>
        <dbReference type="Rhea" id="RHEA-COMP:9928"/>
        <dbReference type="Rhea" id="RHEA-COMP:10000"/>
        <dbReference type="Rhea" id="RHEA-COMP:10001"/>
        <dbReference type="Rhea" id="RHEA-COMP:10475"/>
        <dbReference type="Rhea" id="RHEA-COMP:14568"/>
        <dbReference type="Rhea" id="RHEA-COMP:14569"/>
        <dbReference type="ChEBI" id="CHEBI:15378"/>
        <dbReference type="ChEBI" id="CHEBI:17319"/>
        <dbReference type="ChEBI" id="CHEBI:29034"/>
        <dbReference type="ChEBI" id="CHEBI:29919"/>
        <dbReference type="ChEBI" id="CHEBI:33722"/>
        <dbReference type="ChEBI" id="CHEBI:33737"/>
        <dbReference type="ChEBI" id="CHEBI:33738"/>
        <dbReference type="ChEBI" id="CHEBI:57844"/>
        <dbReference type="ChEBI" id="CHEBI:59789"/>
        <dbReference type="ChEBI" id="CHEBI:78809"/>
        <dbReference type="ChEBI" id="CHEBI:83100"/>
        <dbReference type="EC" id="2.8.1.8"/>
    </reaction>
</comment>
<dbReference type="PROSITE" id="PS51918">
    <property type="entry name" value="RADICAL_SAM"/>
    <property type="match status" value="1"/>
</dbReference>
<dbReference type="EMBL" id="HBIR01012848">
    <property type="protein sequence ID" value="CAE0537072.1"/>
    <property type="molecule type" value="Transcribed_RNA"/>
</dbReference>
<protein>
    <recommendedName>
        <fullName evidence="9">Lipoyl synthase, mitochondrial</fullName>
        <ecNumber evidence="9">2.8.1.8</ecNumber>
    </recommendedName>
    <alternativeName>
        <fullName evidence="9">Lipoate synthase</fullName>
        <shortName evidence="9">LS</shortName>
        <shortName evidence="9">Lip-syn</shortName>
    </alternativeName>
    <alternativeName>
        <fullName evidence="9">Lipoic acid synthase</fullName>
    </alternativeName>
</protein>
<feature type="compositionally biased region" description="Polar residues" evidence="10">
    <location>
        <begin position="387"/>
        <end position="399"/>
    </location>
</feature>
<evidence type="ECO:0000256" key="5">
    <source>
        <dbReference type="ARBA" id="ARBA00022723"/>
    </source>
</evidence>
<reference evidence="12" key="1">
    <citation type="submission" date="2021-01" db="EMBL/GenBank/DDBJ databases">
        <authorList>
            <person name="Corre E."/>
            <person name="Pelletier E."/>
            <person name="Niang G."/>
            <person name="Scheremetjew M."/>
            <person name="Finn R."/>
            <person name="Kale V."/>
            <person name="Holt S."/>
            <person name="Cochrane G."/>
            <person name="Meng A."/>
            <person name="Brown T."/>
            <person name="Cohen L."/>
        </authorList>
    </citation>
    <scope>NUCLEOTIDE SEQUENCE</scope>
    <source>
        <strain evidence="12">379</strain>
    </source>
</reference>
<dbReference type="AlphaFoldDB" id="A0A7S3RWF9"/>
<proteinExistence type="inferred from homology"/>
<dbReference type="GO" id="GO:0046872">
    <property type="term" value="F:metal ion binding"/>
    <property type="evidence" value="ECO:0007669"/>
    <property type="project" value="UniProtKB-KW"/>
</dbReference>
<dbReference type="HAMAP" id="MF_00206">
    <property type="entry name" value="Lipoyl_synth"/>
    <property type="match status" value="1"/>
</dbReference>
<keyword evidence="6 9" id="KW-0408">Iron</keyword>
<keyword evidence="2 9" id="KW-0004">4Fe-4S</keyword>
<evidence type="ECO:0000256" key="9">
    <source>
        <dbReference type="HAMAP-Rule" id="MF_03123"/>
    </source>
</evidence>
<keyword evidence="7 9" id="KW-0411">Iron-sulfur</keyword>
<dbReference type="NCBIfam" id="NF009544">
    <property type="entry name" value="PRK12928.1"/>
    <property type="match status" value="1"/>
</dbReference>
<dbReference type="GO" id="GO:0005739">
    <property type="term" value="C:mitochondrion"/>
    <property type="evidence" value="ECO:0007669"/>
    <property type="project" value="UniProtKB-SubCell"/>
</dbReference>
<feature type="binding site" evidence="9">
    <location>
        <position position="137"/>
    </location>
    <ligand>
        <name>[4Fe-4S] cluster</name>
        <dbReference type="ChEBI" id="CHEBI:49883"/>
        <label>2</label>
        <note>4Fe-4S-S-AdoMet</note>
    </ligand>
</feature>
<feature type="domain" description="Radical SAM core" evidence="11">
    <location>
        <begin position="120"/>
        <end position="343"/>
    </location>
</feature>
<dbReference type="InterPro" id="IPR007197">
    <property type="entry name" value="rSAM"/>
</dbReference>
<dbReference type="NCBIfam" id="NF004019">
    <property type="entry name" value="PRK05481.1"/>
    <property type="match status" value="1"/>
</dbReference>
<comment type="pathway">
    <text evidence="9">Protein modification; protein lipoylation via endogenous pathway; protein N(6)-(lipoyl)lysine from octanoyl-[acyl-carrier-protein]: step 2/2.</text>
</comment>
<dbReference type="InterPro" id="IPR003698">
    <property type="entry name" value="Lipoyl_synth"/>
</dbReference>
<gene>
    <name evidence="12" type="ORF">EHUX00137_LOCUS9416</name>
</gene>
<comment type="function">
    <text evidence="9">Catalyzes the radical-mediated insertion of two sulfur atoms into the C-6 and C-8 positions of the octanoyl moiety bound to the lipoyl domains of lipoate-dependent enzymes, thereby converting the octanoylated domains into lipoylated derivatives.</text>
</comment>
<dbReference type="Pfam" id="PF04055">
    <property type="entry name" value="Radical_SAM"/>
    <property type="match status" value="1"/>
</dbReference>
<dbReference type="GO" id="GO:0051539">
    <property type="term" value="F:4 iron, 4 sulfur cluster binding"/>
    <property type="evidence" value="ECO:0007669"/>
    <property type="project" value="UniProtKB-UniRule"/>
</dbReference>
<feature type="binding site" evidence="9">
    <location>
        <position position="144"/>
    </location>
    <ligand>
        <name>[4Fe-4S] cluster</name>
        <dbReference type="ChEBI" id="CHEBI:49883"/>
        <label>2</label>
        <note>4Fe-4S-S-AdoMet</note>
    </ligand>
</feature>
<dbReference type="PANTHER" id="PTHR10949:SF0">
    <property type="entry name" value="LIPOYL SYNTHASE, MITOCHONDRIAL"/>
    <property type="match status" value="1"/>
</dbReference>
<dbReference type="EC" id="2.8.1.8" evidence="9"/>
<dbReference type="InterPro" id="IPR013785">
    <property type="entry name" value="Aldolase_TIM"/>
</dbReference>
<feature type="binding site" evidence="9">
    <location>
        <position position="141"/>
    </location>
    <ligand>
        <name>[4Fe-4S] cluster</name>
        <dbReference type="ChEBI" id="CHEBI:49883"/>
        <label>2</label>
        <note>4Fe-4S-S-AdoMet</note>
    </ligand>
</feature>
<evidence type="ECO:0000256" key="2">
    <source>
        <dbReference type="ARBA" id="ARBA00022485"/>
    </source>
</evidence>
<evidence type="ECO:0000313" key="12">
    <source>
        <dbReference type="EMBL" id="CAE0537072.1"/>
    </source>
</evidence>
<keyword evidence="9" id="KW-0496">Mitochondrion</keyword>
<evidence type="ECO:0000259" key="11">
    <source>
        <dbReference type="PROSITE" id="PS51918"/>
    </source>
</evidence>
<feature type="region of interest" description="Disordered" evidence="10">
    <location>
        <begin position="372"/>
        <end position="399"/>
    </location>
</feature>
<keyword evidence="4 9" id="KW-0949">S-adenosyl-L-methionine</keyword>
<evidence type="ECO:0000256" key="10">
    <source>
        <dbReference type="SAM" id="MobiDB-lite"/>
    </source>
</evidence>
<dbReference type="SMART" id="SM00729">
    <property type="entry name" value="Elp3"/>
    <property type="match status" value="1"/>
</dbReference>
<keyword evidence="3 9" id="KW-0808">Transferase</keyword>
<comment type="subcellular location">
    <subcellularLocation>
        <location evidence="1 9">Mitochondrion</location>
    </subcellularLocation>
</comment>
<sequence length="425" mass="46623">MLSRSARFVSRLSGRAAGRAFSSQAQPQQQVSPRLAAFREQLASDVATEDETSWTDSVSVAERVGTKRAVKKQHTRHPDWLKVQRPGGDDYMRIRNGLRASKLATVCEEARCPNIGECWSSKKGAATATIMVLGDTCTRGCRFCNVKTSRAPALPADDEPEKTAEAIASWEVDYVVITSVDRDDIPDGGASHYARVVRRVKELKPSMRLECLTPDFNGTSGLDGVATVASAGLDVYAHNIETVERLQGSVRDRRAGYRESIGVLEHARSVNPSLVTKTSIILGFGERDDEIRQTMRDMRDAGVEIFTLGQYLRPSRRHMKVARMLPPEEYDYWQREGMAMGFKYVASGPLVRSSYKAGEVFMEAILREREAAQHGSRSGAEAASPSDGASSLPLSGVWTPQQGEERAARVLASLADSRPEGACPL</sequence>
<dbReference type="GO" id="GO:0016992">
    <property type="term" value="F:lipoate synthase activity"/>
    <property type="evidence" value="ECO:0007669"/>
    <property type="project" value="UniProtKB-UniRule"/>
</dbReference>
<dbReference type="NCBIfam" id="TIGR00510">
    <property type="entry name" value="lipA"/>
    <property type="match status" value="1"/>
</dbReference>
<name>A0A7S3RWF9_EMIHU</name>
<accession>A0A7S3RWF9</accession>
<feature type="binding site" evidence="9">
    <location>
        <position position="112"/>
    </location>
    <ligand>
        <name>[4Fe-4S] cluster</name>
        <dbReference type="ChEBI" id="CHEBI:49883"/>
        <label>1</label>
    </ligand>
</feature>
<dbReference type="SFLD" id="SFLDG01058">
    <property type="entry name" value="lipoyl_synthase_like"/>
    <property type="match status" value="1"/>
</dbReference>
<evidence type="ECO:0000256" key="8">
    <source>
        <dbReference type="ARBA" id="ARBA00047326"/>
    </source>
</evidence>
<evidence type="ECO:0000256" key="6">
    <source>
        <dbReference type="ARBA" id="ARBA00023004"/>
    </source>
</evidence>